<evidence type="ECO:0000313" key="3">
    <source>
        <dbReference type="Proteomes" id="UP000319210"/>
    </source>
</evidence>
<evidence type="ECO:0000256" key="1">
    <source>
        <dbReference type="SAM" id="MobiDB-lite"/>
    </source>
</evidence>
<dbReference type="Proteomes" id="UP000319210">
    <property type="component" value="Unassembled WGS sequence"/>
</dbReference>
<feature type="compositionally biased region" description="Gly residues" evidence="1">
    <location>
        <begin position="95"/>
        <end position="105"/>
    </location>
</feature>
<feature type="region of interest" description="Disordered" evidence="1">
    <location>
        <begin position="1"/>
        <end position="63"/>
    </location>
</feature>
<proteinExistence type="predicted"/>
<reference evidence="2 3" key="1">
    <citation type="submission" date="2019-06" db="EMBL/GenBank/DDBJ databases">
        <title>Whole genome shotgun sequence of Streptomyces cacaoi subsp. cacaoi NBRC 12748.</title>
        <authorList>
            <person name="Hosoyama A."/>
            <person name="Uohara A."/>
            <person name="Ohji S."/>
            <person name="Ichikawa N."/>
        </authorList>
    </citation>
    <scope>NUCLEOTIDE SEQUENCE [LARGE SCALE GENOMIC DNA]</scope>
    <source>
        <strain evidence="2 3">NBRC 12748</strain>
    </source>
</reference>
<feature type="region of interest" description="Disordered" evidence="1">
    <location>
        <begin position="76"/>
        <end position="123"/>
    </location>
</feature>
<dbReference type="EMBL" id="BJMM01000023">
    <property type="protein sequence ID" value="GEB51696.1"/>
    <property type="molecule type" value="Genomic_DNA"/>
</dbReference>
<sequence>MTAPPAASGVAPHGACVGAGSRVPAGGPQRNGAGTARRTSAPGYGKGGPCPATREGGGRGHRPVLSVLPALLVPLGASVPSGAGAGRGPGERPGRAGGPGGTGKRWGGRVRRRAGPVRPAGGR</sequence>
<accession>A0A4Y3R1U6</accession>
<organism evidence="2 3">
    <name type="scientific">Streptomyces cacaoi</name>
    <dbReference type="NCBI Taxonomy" id="1898"/>
    <lineage>
        <taxon>Bacteria</taxon>
        <taxon>Bacillati</taxon>
        <taxon>Actinomycetota</taxon>
        <taxon>Actinomycetes</taxon>
        <taxon>Kitasatosporales</taxon>
        <taxon>Streptomycetaceae</taxon>
        <taxon>Streptomyces</taxon>
    </lineage>
</organism>
<evidence type="ECO:0000313" key="2">
    <source>
        <dbReference type="EMBL" id="GEB51696.1"/>
    </source>
</evidence>
<comment type="caution">
    <text evidence="2">The sequence shown here is derived from an EMBL/GenBank/DDBJ whole genome shotgun (WGS) entry which is preliminary data.</text>
</comment>
<gene>
    <name evidence="2" type="ORF">SCA03_42470</name>
</gene>
<feature type="compositionally biased region" description="Basic residues" evidence="1">
    <location>
        <begin position="106"/>
        <end position="115"/>
    </location>
</feature>
<name>A0A4Y3R1U6_STRCI</name>
<dbReference type="AlphaFoldDB" id="A0A4Y3R1U6"/>
<protein>
    <submittedName>
        <fullName evidence="2">Uncharacterized protein</fullName>
    </submittedName>
</protein>
<keyword evidence="3" id="KW-1185">Reference proteome</keyword>